<dbReference type="Gene3D" id="3.40.50.720">
    <property type="entry name" value="NAD(P)-binding Rossmann-like Domain"/>
    <property type="match status" value="1"/>
</dbReference>
<dbReference type="RefSeq" id="WP_184246948.1">
    <property type="nucleotide sequence ID" value="NZ_BAAACU010000059.1"/>
</dbReference>
<dbReference type="Proteomes" id="UP000572212">
    <property type="component" value="Unassembled WGS sequence"/>
</dbReference>
<dbReference type="InterPro" id="IPR050177">
    <property type="entry name" value="Lipid_A_modif_metabolic_enz"/>
</dbReference>
<evidence type="ECO:0000313" key="3">
    <source>
        <dbReference type="Proteomes" id="UP000572212"/>
    </source>
</evidence>
<dbReference type="GO" id="GO:0003978">
    <property type="term" value="F:UDP-glucose 4-epimerase activity"/>
    <property type="evidence" value="ECO:0007669"/>
    <property type="project" value="UniProtKB-EC"/>
</dbReference>
<proteinExistence type="predicted"/>
<reference evidence="2 3" key="1">
    <citation type="submission" date="2020-08" db="EMBL/GenBank/DDBJ databases">
        <title>Genomic Encyclopedia of Type Strains, Phase IV (KMG-IV): sequencing the most valuable type-strain genomes for metagenomic binning, comparative biology and taxonomic classification.</title>
        <authorList>
            <person name="Goeker M."/>
        </authorList>
    </citation>
    <scope>NUCLEOTIDE SEQUENCE [LARGE SCALE GENOMIC DNA]</scope>
    <source>
        <strain evidence="2 3">DSM 11805</strain>
    </source>
</reference>
<comment type="caution">
    <text evidence="2">The sequence shown here is derived from an EMBL/GenBank/DDBJ whole genome shotgun (WGS) entry which is preliminary data.</text>
</comment>
<dbReference type="Pfam" id="PF01370">
    <property type="entry name" value="Epimerase"/>
    <property type="match status" value="1"/>
</dbReference>
<sequence>MKKVLITGKNSYVGNSLEKWLNNYPGEYEINKISVRDDSWKTHNFSPYDAILHVAGIAHQKETKENKELYFKVNRDLSFEISKKAKKEGVKHFIFLSSMSVYGLDNGTISKDTVPKPQKNYGKSKLEAELLINSISNDKFKCSIIRPPMIYGKGCKGNYKKLSKLVEKSPFFPDINNNRSMIHIDNLSELIKILIDNQMAGVFLPQNKEYVSTSEMVRQIARAKNKNIKLVKWMNPLIKLSKNKIPIINKLFGNLTYKNDKCNLFYEYHVRDFNESIYISETQARSENK</sequence>
<dbReference type="PANTHER" id="PTHR43245:SF58">
    <property type="entry name" value="BLL5923 PROTEIN"/>
    <property type="match status" value="1"/>
</dbReference>
<organism evidence="2 3">
    <name type="scientific">Gracilibacillus halotolerans</name>
    <dbReference type="NCBI Taxonomy" id="74386"/>
    <lineage>
        <taxon>Bacteria</taxon>
        <taxon>Bacillati</taxon>
        <taxon>Bacillota</taxon>
        <taxon>Bacilli</taxon>
        <taxon>Bacillales</taxon>
        <taxon>Bacillaceae</taxon>
        <taxon>Gracilibacillus</taxon>
    </lineage>
</organism>
<dbReference type="SUPFAM" id="SSF51735">
    <property type="entry name" value="NAD(P)-binding Rossmann-fold domains"/>
    <property type="match status" value="1"/>
</dbReference>
<dbReference type="InterPro" id="IPR001509">
    <property type="entry name" value="Epimerase_deHydtase"/>
</dbReference>
<accession>A0A841RLV6</accession>
<dbReference type="AlphaFoldDB" id="A0A841RLV6"/>
<feature type="domain" description="NAD-dependent epimerase/dehydratase" evidence="1">
    <location>
        <begin position="29"/>
        <end position="197"/>
    </location>
</feature>
<evidence type="ECO:0000259" key="1">
    <source>
        <dbReference type="Pfam" id="PF01370"/>
    </source>
</evidence>
<dbReference type="PANTHER" id="PTHR43245">
    <property type="entry name" value="BIFUNCTIONAL POLYMYXIN RESISTANCE PROTEIN ARNA"/>
    <property type="match status" value="1"/>
</dbReference>
<keyword evidence="3" id="KW-1185">Reference proteome</keyword>
<dbReference type="EMBL" id="JACHON010000005">
    <property type="protein sequence ID" value="MBB6512867.1"/>
    <property type="molecule type" value="Genomic_DNA"/>
</dbReference>
<dbReference type="EC" id="5.1.3.2" evidence="2"/>
<keyword evidence="2" id="KW-0413">Isomerase</keyword>
<gene>
    <name evidence="2" type="ORF">GGQ92_001656</name>
</gene>
<protein>
    <submittedName>
        <fullName evidence="2">UDP-glucose 4-epimerase</fullName>
        <ecNumber evidence="2">5.1.3.2</ecNumber>
    </submittedName>
</protein>
<name>A0A841RLV6_9BACI</name>
<evidence type="ECO:0000313" key="2">
    <source>
        <dbReference type="EMBL" id="MBB6512867.1"/>
    </source>
</evidence>
<dbReference type="InterPro" id="IPR036291">
    <property type="entry name" value="NAD(P)-bd_dom_sf"/>
</dbReference>